<dbReference type="InterPro" id="IPR002204">
    <property type="entry name" value="3-OH-isobutyrate_DH-rel_CS"/>
</dbReference>
<dbReference type="InterPro" id="IPR029154">
    <property type="entry name" value="HIBADH-like_NADP-bd"/>
</dbReference>
<keyword evidence="6" id="KW-1185">Reference proteome</keyword>
<dbReference type="Pfam" id="PF14833">
    <property type="entry name" value="NAD_binding_11"/>
    <property type="match status" value="1"/>
</dbReference>
<dbReference type="EMBL" id="JACCHP010000004">
    <property type="protein sequence ID" value="MBH5397809.1"/>
    <property type="molecule type" value="Genomic_DNA"/>
</dbReference>
<dbReference type="InterPro" id="IPR013328">
    <property type="entry name" value="6PGD_dom2"/>
</dbReference>
<comment type="caution">
    <text evidence="5">The sequence shown here is derived from an EMBL/GenBank/DDBJ whole genome shotgun (WGS) entry which is preliminary data.</text>
</comment>
<dbReference type="PROSITE" id="PS00895">
    <property type="entry name" value="3_HYDROXYISOBUT_DH"/>
    <property type="match status" value="1"/>
</dbReference>
<dbReference type="SUPFAM" id="SSF51735">
    <property type="entry name" value="NAD(P)-binding Rossmann-fold domains"/>
    <property type="match status" value="1"/>
</dbReference>
<dbReference type="InterPro" id="IPR006115">
    <property type="entry name" value="6PGDH_NADP-bd"/>
</dbReference>
<gene>
    <name evidence="5" type="ORF">HZZ13_08385</name>
</gene>
<keyword evidence="1" id="KW-0560">Oxidoreductase</keyword>
<feature type="domain" description="6-phosphogluconate dehydrogenase NADP-binding" evidence="3">
    <location>
        <begin position="13"/>
        <end position="171"/>
    </location>
</feature>
<dbReference type="InterPro" id="IPR036291">
    <property type="entry name" value="NAD(P)-bd_dom_sf"/>
</dbReference>
<dbReference type="Pfam" id="PF03446">
    <property type="entry name" value="NAD_binding_2"/>
    <property type="match status" value="1"/>
</dbReference>
<evidence type="ECO:0000256" key="2">
    <source>
        <dbReference type="ARBA" id="ARBA00023027"/>
    </source>
</evidence>
<feature type="domain" description="3-hydroxyisobutyrate dehydrogenase-like NAD-binding" evidence="4">
    <location>
        <begin position="175"/>
        <end position="295"/>
    </location>
</feature>
<protein>
    <submittedName>
        <fullName evidence="5">NAD(P)-dependent oxidoreductase</fullName>
    </submittedName>
</protein>
<sequence>MQQQSSPASAPKQIGFIGLGSMGSQMARNLCSRGFRVKGFDVRAGARVAFEENGGTWAESVRDAATRSEFLLLMVVNVGQAEQVLFQSGAVDALPAGATVILMATCPAAEVEQIAAQVAAKGRRFVDAPVSGGVAGAASAGLTIMAACNDETFELVKPILDAMGDKVFHVGERAGQGALVKTINQLLCGVHLAAAGEAVALGAKAGIDPRILIDIFSQSSASSWMLRDRGARMVANDPKVTSAIDIFVKDLGIVLDAGLRLKAPTPLASVAQQMFLAVSGQGAGQIDDSQVVRAYRAMTADAGASQP</sequence>
<dbReference type="Gene3D" id="3.40.50.720">
    <property type="entry name" value="NAD(P)-binding Rossmann-like Domain"/>
    <property type="match status" value="1"/>
</dbReference>
<dbReference type="InterPro" id="IPR008927">
    <property type="entry name" value="6-PGluconate_DH-like_C_sf"/>
</dbReference>
<dbReference type="Proteomes" id="UP000807370">
    <property type="component" value="Unassembled WGS sequence"/>
</dbReference>
<dbReference type="PANTHER" id="PTHR43060">
    <property type="entry name" value="3-HYDROXYISOBUTYRATE DEHYDROGENASE-LIKE 1, MITOCHONDRIAL-RELATED"/>
    <property type="match status" value="1"/>
</dbReference>
<keyword evidence="2" id="KW-0520">NAD</keyword>
<accession>A0ABS0PKR3</accession>
<dbReference type="Gene3D" id="1.10.1040.10">
    <property type="entry name" value="N-(1-d-carboxylethyl)-l-norvaline Dehydrogenase, domain 2"/>
    <property type="match status" value="1"/>
</dbReference>
<dbReference type="SUPFAM" id="SSF48179">
    <property type="entry name" value="6-phosphogluconate dehydrogenase C-terminal domain-like"/>
    <property type="match status" value="1"/>
</dbReference>
<dbReference type="InterPro" id="IPR015815">
    <property type="entry name" value="HIBADH-related"/>
</dbReference>
<evidence type="ECO:0000259" key="4">
    <source>
        <dbReference type="Pfam" id="PF14833"/>
    </source>
</evidence>
<evidence type="ECO:0000313" key="5">
    <source>
        <dbReference type="EMBL" id="MBH5397809.1"/>
    </source>
</evidence>
<evidence type="ECO:0000313" key="6">
    <source>
        <dbReference type="Proteomes" id="UP000807370"/>
    </source>
</evidence>
<reference evidence="5 6" key="1">
    <citation type="submission" date="2020-07" db="EMBL/GenBank/DDBJ databases">
        <title>Bradyrhizobium diversity isolated from nodules of indigenous legumes of Western Australia.</title>
        <authorList>
            <person name="Klepa M.S."/>
        </authorList>
    </citation>
    <scope>NUCLEOTIDE SEQUENCE [LARGE SCALE GENOMIC DNA]</scope>
    <source>
        <strain evidence="5 6">CNPSo 4010</strain>
    </source>
</reference>
<organism evidence="5 6">
    <name type="scientific">Bradyrhizobium agreste</name>
    <dbReference type="NCBI Taxonomy" id="2751811"/>
    <lineage>
        <taxon>Bacteria</taxon>
        <taxon>Pseudomonadati</taxon>
        <taxon>Pseudomonadota</taxon>
        <taxon>Alphaproteobacteria</taxon>
        <taxon>Hyphomicrobiales</taxon>
        <taxon>Nitrobacteraceae</taxon>
        <taxon>Bradyrhizobium</taxon>
    </lineage>
</organism>
<evidence type="ECO:0000259" key="3">
    <source>
        <dbReference type="Pfam" id="PF03446"/>
    </source>
</evidence>
<dbReference type="PIRSF" id="PIRSF000103">
    <property type="entry name" value="HIBADH"/>
    <property type="match status" value="1"/>
</dbReference>
<name>A0ABS0PKR3_9BRAD</name>
<evidence type="ECO:0000256" key="1">
    <source>
        <dbReference type="ARBA" id="ARBA00023002"/>
    </source>
</evidence>
<proteinExistence type="predicted"/>